<feature type="transmembrane region" description="Helical" evidence="8">
    <location>
        <begin position="412"/>
        <end position="435"/>
    </location>
</feature>
<dbReference type="InterPro" id="IPR004501">
    <property type="entry name" value="PTS_EIIC_3"/>
</dbReference>
<dbReference type="PROSITE" id="PS50883">
    <property type="entry name" value="EAL"/>
    <property type="match status" value="1"/>
</dbReference>
<dbReference type="SMART" id="SM00052">
    <property type="entry name" value="EAL"/>
    <property type="match status" value="1"/>
</dbReference>
<dbReference type="SUPFAM" id="SSF141868">
    <property type="entry name" value="EAL domain-like"/>
    <property type="match status" value="1"/>
</dbReference>
<evidence type="ECO:0000259" key="9">
    <source>
        <dbReference type="PROSITE" id="PS50883"/>
    </source>
</evidence>
<feature type="transmembrane region" description="Helical" evidence="8">
    <location>
        <begin position="355"/>
        <end position="376"/>
    </location>
</feature>
<keyword evidence="12" id="KW-1185">Reference proteome</keyword>
<evidence type="ECO:0000256" key="4">
    <source>
        <dbReference type="ARBA" id="ARBA00022597"/>
    </source>
</evidence>
<evidence type="ECO:0000256" key="3">
    <source>
        <dbReference type="ARBA" id="ARBA00022475"/>
    </source>
</evidence>
<reference evidence="11" key="1">
    <citation type="submission" date="2020-10" db="EMBL/GenBank/DDBJ databases">
        <title>Genome sequence of the unusual species of purple photosynthetic bacteria, Phaeovibrio sulfidiphilus DSM 23193, type strain.</title>
        <authorList>
            <person name="Kyndt J.A."/>
            <person name="Meyer T.E."/>
        </authorList>
    </citation>
    <scope>NUCLEOTIDE SEQUENCE</scope>
    <source>
        <strain evidence="11">DSM 23193</strain>
    </source>
</reference>
<proteinExistence type="predicted"/>
<name>A0A8J6YNC5_9PROT</name>
<dbReference type="InterPro" id="IPR051088">
    <property type="entry name" value="PTS_Sugar-EIIC/EIIB"/>
</dbReference>
<feature type="transmembrane region" description="Helical" evidence="8">
    <location>
        <begin position="144"/>
        <end position="165"/>
    </location>
</feature>
<comment type="subcellular location">
    <subcellularLocation>
        <location evidence="1">Cell membrane</location>
        <topology evidence="1">Multi-pass membrane protein</topology>
    </subcellularLocation>
</comment>
<evidence type="ECO:0000256" key="1">
    <source>
        <dbReference type="ARBA" id="ARBA00004651"/>
    </source>
</evidence>
<accession>A0A8J6YNC5</accession>
<evidence type="ECO:0000256" key="6">
    <source>
        <dbReference type="ARBA" id="ARBA00022989"/>
    </source>
</evidence>
<dbReference type="PANTHER" id="PTHR33989">
    <property type="match status" value="1"/>
</dbReference>
<feature type="transmembrane region" description="Helical" evidence="8">
    <location>
        <begin position="79"/>
        <end position="100"/>
    </location>
</feature>
<feature type="transmembrane region" description="Helical" evidence="8">
    <location>
        <begin position="112"/>
        <end position="132"/>
    </location>
</feature>
<evidence type="ECO:0000256" key="5">
    <source>
        <dbReference type="ARBA" id="ARBA00022692"/>
    </source>
</evidence>
<dbReference type="CDD" id="cd01948">
    <property type="entry name" value="EAL"/>
    <property type="match status" value="1"/>
</dbReference>
<dbReference type="InterPro" id="IPR035919">
    <property type="entry name" value="EAL_sf"/>
</dbReference>
<keyword evidence="7 8" id="KW-0472">Membrane</keyword>
<keyword evidence="5 8" id="KW-0812">Transmembrane</keyword>
<dbReference type="Pfam" id="PF00563">
    <property type="entry name" value="EAL"/>
    <property type="match status" value="1"/>
</dbReference>
<dbReference type="PROSITE" id="PS51105">
    <property type="entry name" value="PTS_EIIC_TYPE_3"/>
    <property type="match status" value="1"/>
</dbReference>
<keyword evidence="3" id="KW-1003">Cell membrane</keyword>
<keyword evidence="6 8" id="KW-1133">Transmembrane helix</keyword>
<feature type="transmembrane region" description="Helical" evidence="8">
    <location>
        <begin position="296"/>
        <end position="316"/>
    </location>
</feature>
<dbReference type="GO" id="GO:0008982">
    <property type="term" value="F:protein-N(PI)-phosphohistidine-sugar phosphotransferase activity"/>
    <property type="evidence" value="ECO:0007669"/>
    <property type="project" value="InterPro"/>
</dbReference>
<dbReference type="NCBIfam" id="TIGR00410">
    <property type="entry name" value="lacE"/>
    <property type="match status" value="1"/>
</dbReference>
<dbReference type="Gene3D" id="3.20.20.450">
    <property type="entry name" value="EAL domain"/>
    <property type="match status" value="1"/>
</dbReference>
<evidence type="ECO:0000256" key="8">
    <source>
        <dbReference type="SAM" id="Phobius"/>
    </source>
</evidence>
<feature type="domain" description="EAL" evidence="9">
    <location>
        <begin position="479"/>
        <end position="734"/>
    </location>
</feature>
<feature type="transmembrane region" description="Helical" evidence="8">
    <location>
        <begin position="328"/>
        <end position="349"/>
    </location>
</feature>
<dbReference type="Proteomes" id="UP000631034">
    <property type="component" value="Unassembled WGS sequence"/>
</dbReference>
<sequence length="745" mass="82697">MKSPTSNVSERFYRFVDTTLVPRIAWLSDNPFISAVRSGLVLALPLVMMGAFAILIRSFPVQTYQMFMSRTFGPDWVDFATAVFNGTFGIVAIIVVFSIGPYLTEIHNRRKILLHVNPLITGLVSLSSLLVMTEPSGDFFPLRWIGISGLFVAILVGLASSYLFLRLSSVRQLRINLPGSIDSATMKSFNVLLPAILTVLFFTGLSEFVKDTWNTTVHEGVFRLLQSVFSQTGEGLLAGLTYDFALQILWFFGVHGANVLDPITHDVYRAAMDANVLAFINGQPPPHLITKSFFDVYVYMGGSGSSLCLVFSILLFSRQPANKRVAQISVLPGLFNINEIVLFGLPVILNPIMLIPFLLTPVVLTLVSWCAIYLGLAPDPKVYLDWTTPVFLNGYLSTAPDLSGAAGFSRDALGAICLQAFNLVLGIMIYAPFLIVGDKIQASQTKASFRELLLRSVSPSPTEIAGGLLSRSDRAGAFARSLLVDLERAIRTQSDELYLVYQPQVRSSDYKVCGVESLLRWEHPHYGTIAAPITVSLAEESGLIHELGQKILTDACRTRRHWMDQGIFDLTIAVNISARQLTPKLLEQLDETLSRFGLPTRSLEIEVTESTALDTNSSECAFLVQLHKRGLRLAIDDFGMGHSSMKYLKQFPVDVIKIDGALTREVETNDMCVDIISSITRLCRARNITSVVEFVENANQVRILRKNGCDVFQGYYFSRPLDAAECLKFVRSNLVTERGRERTFF</sequence>
<evidence type="ECO:0000313" key="11">
    <source>
        <dbReference type="EMBL" id="MBE1236506.1"/>
    </source>
</evidence>
<evidence type="ECO:0000259" key="10">
    <source>
        <dbReference type="PROSITE" id="PS51105"/>
    </source>
</evidence>
<organism evidence="11 12">
    <name type="scientific">Phaeovibrio sulfidiphilus</name>
    <dbReference type="NCBI Taxonomy" id="1220600"/>
    <lineage>
        <taxon>Bacteria</taxon>
        <taxon>Pseudomonadati</taxon>
        <taxon>Pseudomonadota</taxon>
        <taxon>Alphaproteobacteria</taxon>
        <taxon>Rhodospirillales</taxon>
        <taxon>Rhodospirillaceae</taxon>
        <taxon>Phaeovibrio</taxon>
    </lineage>
</organism>
<dbReference type="GO" id="GO:0009401">
    <property type="term" value="P:phosphoenolpyruvate-dependent sugar phosphotransferase system"/>
    <property type="evidence" value="ECO:0007669"/>
    <property type="project" value="InterPro"/>
</dbReference>
<gene>
    <name evidence="11" type="ORF">IHV25_02420</name>
</gene>
<dbReference type="AlphaFoldDB" id="A0A8J6YNC5"/>
<protein>
    <submittedName>
        <fullName evidence="11">PTS sugar transporter subunit IIC/EAL domain-containing protein</fullName>
    </submittedName>
</protein>
<dbReference type="GO" id="GO:0005886">
    <property type="term" value="C:plasma membrane"/>
    <property type="evidence" value="ECO:0007669"/>
    <property type="project" value="UniProtKB-SubCell"/>
</dbReference>
<dbReference type="PANTHER" id="PTHR33989:SF4">
    <property type="entry name" value="PTS SYSTEM N,N'-DIACETYLCHITOBIOSE-SPECIFIC EIIC COMPONENT"/>
    <property type="match status" value="1"/>
</dbReference>
<evidence type="ECO:0000256" key="2">
    <source>
        <dbReference type="ARBA" id="ARBA00022448"/>
    </source>
</evidence>
<dbReference type="RefSeq" id="WP_192533361.1">
    <property type="nucleotide sequence ID" value="NZ_JACZHT010000001.1"/>
</dbReference>
<dbReference type="EMBL" id="JACZHT010000001">
    <property type="protein sequence ID" value="MBE1236506.1"/>
    <property type="molecule type" value="Genomic_DNA"/>
</dbReference>
<dbReference type="InterPro" id="IPR001633">
    <property type="entry name" value="EAL_dom"/>
</dbReference>
<feature type="transmembrane region" description="Helical" evidence="8">
    <location>
        <begin position="186"/>
        <end position="205"/>
    </location>
</feature>
<evidence type="ECO:0000256" key="7">
    <source>
        <dbReference type="ARBA" id="ARBA00023136"/>
    </source>
</evidence>
<comment type="caution">
    <text evidence="11">The sequence shown here is derived from an EMBL/GenBank/DDBJ whole genome shotgun (WGS) entry which is preliminary data.</text>
</comment>
<feature type="transmembrane region" description="Helical" evidence="8">
    <location>
        <begin position="40"/>
        <end position="59"/>
    </location>
</feature>
<keyword evidence="4 11" id="KW-0762">Sugar transport</keyword>
<dbReference type="Pfam" id="PF02378">
    <property type="entry name" value="PTS_EIIC"/>
    <property type="match status" value="1"/>
</dbReference>
<keyword evidence="2" id="KW-0813">Transport</keyword>
<dbReference type="InterPro" id="IPR003352">
    <property type="entry name" value="PTS_EIIC"/>
</dbReference>
<evidence type="ECO:0000313" key="12">
    <source>
        <dbReference type="Proteomes" id="UP000631034"/>
    </source>
</evidence>
<feature type="domain" description="PTS EIIC type-3" evidence="10">
    <location>
        <begin position="16"/>
        <end position="433"/>
    </location>
</feature>